<reference evidence="1" key="1">
    <citation type="submission" date="2022-10" db="EMBL/GenBank/DDBJ databases">
        <title>Genome Sequence of Xylaria curta.</title>
        <authorList>
            <person name="Buettner E."/>
        </authorList>
    </citation>
    <scope>NUCLEOTIDE SEQUENCE</scope>
    <source>
        <strain evidence="1">Babe10</strain>
    </source>
</reference>
<dbReference type="Proteomes" id="UP001143856">
    <property type="component" value="Unassembled WGS sequence"/>
</dbReference>
<sequence length="396" mass="45079">MFRGYIGPPGYAPWGNQDNDDIDENERIASMPEADQRYNDHIQEMVRETREYFETAPGFRFEQFVAHGGYGFTCRIGQSGHGLRRERKLIVKRALNDYVTEDLSNEIQVMSRLNGSAHIARVVAYKDDSNNAHQQRRRCKLIRRAIDRIKGKPPPNLLAGLAGPTLILEYLRNGTLDRLVERVTVQDRVIPNRILWAIFLCLVRACVAMEYPRGASPDSNPRLEEIPPNLPTGHPSGFRHDDMHMGNIMFGDLGDFQEHNMIPPAKLIDFGLGTRLDESAAQNLLDVSSNMMSLIMLRQVDFRNRRVHNGIETFGAPLLPDLNSGREPYPLLDLHLRDFLVRCMATSPGDRPELSRVLQVAKEACQERGAQYYGPQAPQESDEEIQRFIQEFVLDA</sequence>
<proteinExistence type="predicted"/>
<evidence type="ECO:0000313" key="1">
    <source>
        <dbReference type="EMBL" id="KAJ2989087.1"/>
    </source>
</evidence>
<dbReference type="EMBL" id="JAPDGR010000569">
    <property type="protein sequence ID" value="KAJ2989087.1"/>
    <property type="molecule type" value="Genomic_DNA"/>
</dbReference>
<gene>
    <name evidence="1" type="ORF">NUW58_g3644</name>
</gene>
<keyword evidence="2" id="KW-1185">Reference proteome</keyword>
<accession>A0ACC1PBP4</accession>
<evidence type="ECO:0000313" key="2">
    <source>
        <dbReference type="Proteomes" id="UP001143856"/>
    </source>
</evidence>
<name>A0ACC1PBP4_9PEZI</name>
<protein>
    <submittedName>
        <fullName evidence="1">Uncharacterized protein</fullName>
    </submittedName>
</protein>
<comment type="caution">
    <text evidence="1">The sequence shown here is derived from an EMBL/GenBank/DDBJ whole genome shotgun (WGS) entry which is preliminary data.</text>
</comment>
<organism evidence="1 2">
    <name type="scientific">Xylaria curta</name>
    <dbReference type="NCBI Taxonomy" id="42375"/>
    <lineage>
        <taxon>Eukaryota</taxon>
        <taxon>Fungi</taxon>
        <taxon>Dikarya</taxon>
        <taxon>Ascomycota</taxon>
        <taxon>Pezizomycotina</taxon>
        <taxon>Sordariomycetes</taxon>
        <taxon>Xylariomycetidae</taxon>
        <taxon>Xylariales</taxon>
        <taxon>Xylariaceae</taxon>
        <taxon>Xylaria</taxon>
    </lineage>
</organism>